<dbReference type="Pfam" id="PF03992">
    <property type="entry name" value="ABM"/>
    <property type="match status" value="1"/>
</dbReference>
<feature type="domain" description="ABM" evidence="1">
    <location>
        <begin position="2"/>
        <end position="93"/>
    </location>
</feature>
<protein>
    <submittedName>
        <fullName evidence="2">Heme oxygenase (Staphylobilin-producing)</fullName>
    </submittedName>
</protein>
<dbReference type="AlphaFoldDB" id="A0A561CYW3"/>
<dbReference type="RefSeq" id="WP_144566918.1">
    <property type="nucleotide sequence ID" value="NZ_VIVN01000011.1"/>
</dbReference>
<gene>
    <name evidence="2" type="ORF">FB550_11172</name>
</gene>
<evidence type="ECO:0000313" key="3">
    <source>
        <dbReference type="Proteomes" id="UP000319671"/>
    </source>
</evidence>
<dbReference type="PROSITE" id="PS51725">
    <property type="entry name" value="ABM"/>
    <property type="match status" value="1"/>
</dbReference>
<organism evidence="2 3">
    <name type="scientific">Neobacillus bataviensis</name>
    <dbReference type="NCBI Taxonomy" id="220685"/>
    <lineage>
        <taxon>Bacteria</taxon>
        <taxon>Bacillati</taxon>
        <taxon>Bacillota</taxon>
        <taxon>Bacilli</taxon>
        <taxon>Bacillales</taxon>
        <taxon>Bacillaceae</taxon>
        <taxon>Neobacillus</taxon>
    </lineage>
</organism>
<keyword evidence="3" id="KW-1185">Reference proteome</keyword>
<dbReference type="PANTHER" id="PTHR34474">
    <property type="entry name" value="SIGNAL TRANSDUCTION PROTEIN TRAP"/>
    <property type="match status" value="1"/>
</dbReference>
<reference evidence="2 3" key="1">
    <citation type="submission" date="2019-06" db="EMBL/GenBank/DDBJ databases">
        <title>Sorghum-associated microbial communities from plants grown in Nebraska, USA.</title>
        <authorList>
            <person name="Schachtman D."/>
        </authorList>
    </citation>
    <scope>NUCLEOTIDE SEQUENCE [LARGE SCALE GENOMIC DNA]</scope>
    <source>
        <strain evidence="2 3">2482</strain>
    </source>
</reference>
<dbReference type="EMBL" id="VIVN01000011">
    <property type="protein sequence ID" value="TWD96423.1"/>
    <property type="molecule type" value="Genomic_DNA"/>
</dbReference>
<comment type="caution">
    <text evidence="2">The sequence shown here is derived from an EMBL/GenBank/DDBJ whole genome shotgun (WGS) entry which is preliminary data.</text>
</comment>
<dbReference type="InterPro" id="IPR011008">
    <property type="entry name" value="Dimeric_a/b-barrel"/>
</dbReference>
<accession>A0A561CYW3</accession>
<dbReference type="Proteomes" id="UP000319671">
    <property type="component" value="Unassembled WGS sequence"/>
</dbReference>
<dbReference type="PANTHER" id="PTHR34474:SF1">
    <property type="entry name" value="HEME-DEGRADING MONOOXYGENASE HMOA"/>
    <property type="match status" value="1"/>
</dbReference>
<evidence type="ECO:0000313" key="2">
    <source>
        <dbReference type="EMBL" id="TWD96423.1"/>
    </source>
</evidence>
<evidence type="ECO:0000259" key="1">
    <source>
        <dbReference type="PROSITE" id="PS51725"/>
    </source>
</evidence>
<dbReference type="InterPro" id="IPR007138">
    <property type="entry name" value="ABM_dom"/>
</dbReference>
<name>A0A561CYW3_9BACI</name>
<dbReference type="InterPro" id="IPR050404">
    <property type="entry name" value="Heme-degrading_MO"/>
</dbReference>
<proteinExistence type="predicted"/>
<dbReference type="Gene3D" id="3.30.70.100">
    <property type="match status" value="1"/>
</dbReference>
<dbReference type="SUPFAM" id="SSF54909">
    <property type="entry name" value="Dimeric alpha+beta barrel"/>
    <property type="match status" value="1"/>
</dbReference>
<sequence length="106" mass="12259">MFVQLRKITVAEGNAEKVIKQFSGEGMIEKQEGIIDVSVMEKKVRKGDEEVIVMIRWESEEYWKQWEKSEAHIANHKANLGKPKPEFILNTEVGKYEVKTVKQPAN</sequence>